<protein>
    <submittedName>
        <fullName evidence="1">Uncharacterized protein</fullName>
    </submittedName>
</protein>
<evidence type="ECO:0000313" key="1">
    <source>
        <dbReference type="EMBL" id="QHU28217.1"/>
    </source>
</evidence>
<dbReference type="AlphaFoldDB" id="A0A6C0LCR1"/>
<reference evidence="1" key="1">
    <citation type="journal article" date="2020" name="Nature">
        <title>Giant virus diversity and host interactions through global metagenomics.</title>
        <authorList>
            <person name="Schulz F."/>
            <person name="Roux S."/>
            <person name="Paez-Espino D."/>
            <person name="Jungbluth S."/>
            <person name="Walsh D.A."/>
            <person name="Denef V.J."/>
            <person name="McMahon K.D."/>
            <person name="Konstantinidis K.T."/>
            <person name="Eloe-Fadrosh E.A."/>
            <person name="Kyrpides N.C."/>
            <person name="Woyke T."/>
        </authorList>
    </citation>
    <scope>NUCLEOTIDE SEQUENCE</scope>
    <source>
        <strain evidence="1">GVMAG-M-3300027770-73</strain>
    </source>
</reference>
<sequence length="182" mass="20969">MKKRNFQKKIEMLFNKVKESNRIGIKMAQPANVSHELYFHHNYQGDMLFYNYDGTKYAPTFPLVWAKDHLTETGPECCAMCKTVGFWNGVFVGYCVKCAEQYNGERGNGFIFYGEEKRDKKNPKSACFTYLKDVDLNEIGNKEICDTQAIIDEINSYKQEESHDAPMGSLYGSNYNGGYDSY</sequence>
<organism evidence="1">
    <name type="scientific">viral metagenome</name>
    <dbReference type="NCBI Taxonomy" id="1070528"/>
    <lineage>
        <taxon>unclassified sequences</taxon>
        <taxon>metagenomes</taxon>
        <taxon>organismal metagenomes</taxon>
    </lineage>
</organism>
<accession>A0A6C0LCR1</accession>
<dbReference type="EMBL" id="MN740471">
    <property type="protein sequence ID" value="QHU28217.1"/>
    <property type="molecule type" value="Genomic_DNA"/>
</dbReference>
<name>A0A6C0LCR1_9ZZZZ</name>
<proteinExistence type="predicted"/>